<dbReference type="InterPro" id="IPR011008">
    <property type="entry name" value="Dimeric_a/b-barrel"/>
</dbReference>
<keyword evidence="4" id="KW-1185">Reference proteome</keyword>
<comment type="caution">
    <text evidence="3">The sequence shown here is derived from an EMBL/GenBank/DDBJ whole genome shotgun (WGS) entry which is preliminary data.</text>
</comment>
<comment type="similarity">
    <text evidence="1">Belongs to the YciI family.</text>
</comment>
<dbReference type="InterPro" id="IPR005545">
    <property type="entry name" value="YCII"/>
</dbReference>
<dbReference type="Proteomes" id="UP000278962">
    <property type="component" value="Unassembled WGS sequence"/>
</dbReference>
<dbReference type="AlphaFoldDB" id="A0A660L251"/>
<dbReference type="RefSeq" id="WP_121258033.1">
    <property type="nucleotide sequence ID" value="NZ_RBIL01000002.1"/>
</dbReference>
<name>A0A660L251_9ACTN</name>
<feature type="domain" description="YCII-related" evidence="2">
    <location>
        <begin position="12"/>
        <end position="87"/>
    </location>
</feature>
<organism evidence="3 4">
    <name type="scientific">Solirubrobacter pauli</name>
    <dbReference type="NCBI Taxonomy" id="166793"/>
    <lineage>
        <taxon>Bacteria</taxon>
        <taxon>Bacillati</taxon>
        <taxon>Actinomycetota</taxon>
        <taxon>Thermoleophilia</taxon>
        <taxon>Solirubrobacterales</taxon>
        <taxon>Solirubrobacteraceae</taxon>
        <taxon>Solirubrobacter</taxon>
    </lineage>
</organism>
<evidence type="ECO:0000313" key="3">
    <source>
        <dbReference type="EMBL" id="RKQ87274.1"/>
    </source>
</evidence>
<gene>
    <name evidence="3" type="ORF">C8N24_5295</name>
</gene>
<proteinExistence type="inferred from homology"/>
<accession>A0A660L251</accession>
<evidence type="ECO:0000313" key="4">
    <source>
        <dbReference type="Proteomes" id="UP000278962"/>
    </source>
</evidence>
<reference evidence="3 4" key="1">
    <citation type="submission" date="2018-10" db="EMBL/GenBank/DDBJ databases">
        <title>Genomic Encyclopedia of Archaeal and Bacterial Type Strains, Phase II (KMG-II): from individual species to whole genera.</title>
        <authorList>
            <person name="Goeker M."/>
        </authorList>
    </citation>
    <scope>NUCLEOTIDE SEQUENCE [LARGE SCALE GENOMIC DNA]</scope>
    <source>
        <strain evidence="3 4">DSM 14954</strain>
    </source>
</reference>
<dbReference type="PANTHER" id="PTHR33606:SF3">
    <property type="entry name" value="PROTEIN YCII"/>
    <property type="match status" value="1"/>
</dbReference>
<sequence length="91" mass="9669">MPQTLQLLKYEYVDDMAEKRTPHRAAHLSLIEEYHAEGKLVIAGAVGDPPSSGLLAFVSAEAASAFADEDPYGAAGLVVSKAIEPWTVVVS</sequence>
<dbReference type="PANTHER" id="PTHR33606">
    <property type="entry name" value="PROTEIN YCII"/>
    <property type="match status" value="1"/>
</dbReference>
<evidence type="ECO:0000256" key="1">
    <source>
        <dbReference type="ARBA" id="ARBA00007689"/>
    </source>
</evidence>
<dbReference type="Gene3D" id="3.30.70.1060">
    <property type="entry name" value="Dimeric alpha+beta barrel"/>
    <property type="match status" value="1"/>
</dbReference>
<dbReference type="OrthoDB" id="2293521at2"/>
<dbReference type="InterPro" id="IPR051807">
    <property type="entry name" value="Sec-metab_biosynth-assoc"/>
</dbReference>
<dbReference type="SUPFAM" id="SSF54909">
    <property type="entry name" value="Dimeric alpha+beta barrel"/>
    <property type="match status" value="1"/>
</dbReference>
<dbReference type="Pfam" id="PF03795">
    <property type="entry name" value="YCII"/>
    <property type="match status" value="1"/>
</dbReference>
<evidence type="ECO:0000259" key="2">
    <source>
        <dbReference type="Pfam" id="PF03795"/>
    </source>
</evidence>
<dbReference type="EMBL" id="RBIL01000002">
    <property type="protein sequence ID" value="RKQ87274.1"/>
    <property type="molecule type" value="Genomic_DNA"/>
</dbReference>
<protein>
    <recommendedName>
        <fullName evidence="2">YCII-related domain-containing protein</fullName>
    </recommendedName>
</protein>